<geneLocation type="plasmid" evidence="3 4">
    <name>unnamed4</name>
</geneLocation>
<dbReference type="KEGG" id="lit:FPZ52_17340"/>
<dbReference type="OrthoDB" id="7846629at2"/>
<dbReference type="PROSITE" id="PS51257">
    <property type="entry name" value="PROKAR_LIPOPROTEIN"/>
    <property type="match status" value="1"/>
</dbReference>
<keyword evidence="1" id="KW-0732">Signal</keyword>
<dbReference type="InterPro" id="IPR014044">
    <property type="entry name" value="CAP_dom"/>
</dbReference>
<feature type="domain" description="SCP" evidence="2">
    <location>
        <begin position="49"/>
        <end position="158"/>
    </location>
</feature>
<keyword evidence="4" id="KW-1185">Reference proteome</keyword>
<dbReference type="RefSeq" id="WP_146366858.1">
    <property type="nucleotide sequence ID" value="NZ_CP042265.1"/>
</dbReference>
<dbReference type="InterPro" id="IPR035940">
    <property type="entry name" value="CAP_sf"/>
</dbReference>
<evidence type="ECO:0000313" key="3">
    <source>
        <dbReference type="EMBL" id="QDY71444.1"/>
    </source>
</evidence>
<sequence length="181" mass="19775">MLRTTSLMVLSAAILSACAPAGSQIPTRAADGIYHIDSEDAEEIRARSLEAVNFMRANRGAAPVAINPALNAAAQIHANDMSRQHRAWPFGADGSTPYDRVQRAGYTGELIGEVYSQSYETELETLQEWIQNGDWGPELVNPEATEMGFAWHQDNDGLIWWAITMGRDGYTGTTLASQGEM</sequence>
<dbReference type="PANTHER" id="PTHR31157:SF1">
    <property type="entry name" value="SCP DOMAIN-CONTAINING PROTEIN"/>
    <property type="match status" value="1"/>
</dbReference>
<keyword evidence="3" id="KW-0614">Plasmid</keyword>
<evidence type="ECO:0000313" key="4">
    <source>
        <dbReference type="Proteomes" id="UP000318483"/>
    </source>
</evidence>
<evidence type="ECO:0000256" key="1">
    <source>
        <dbReference type="SAM" id="SignalP"/>
    </source>
</evidence>
<dbReference type="Gene3D" id="3.40.33.10">
    <property type="entry name" value="CAP"/>
    <property type="match status" value="1"/>
</dbReference>
<dbReference type="CDD" id="cd05379">
    <property type="entry name" value="CAP_bacterial"/>
    <property type="match status" value="1"/>
</dbReference>
<dbReference type="EMBL" id="CP042265">
    <property type="protein sequence ID" value="QDY71444.1"/>
    <property type="molecule type" value="Genomic_DNA"/>
</dbReference>
<name>A0A5B8J0M0_9RHOB</name>
<dbReference type="SUPFAM" id="SSF55797">
    <property type="entry name" value="PR-1-like"/>
    <property type="match status" value="1"/>
</dbReference>
<dbReference type="Pfam" id="PF00188">
    <property type="entry name" value="CAP"/>
    <property type="match status" value="1"/>
</dbReference>
<dbReference type="Proteomes" id="UP000318483">
    <property type="component" value="Plasmid unnamed4"/>
</dbReference>
<dbReference type="PANTHER" id="PTHR31157">
    <property type="entry name" value="SCP DOMAIN-CONTAINING PROTEIN"/>
    <property type="match status" value="1"/>
</dbReference>
<accession>A0A5B8J0M0</accession>
<feature type="signal peptide" evidence="1">
    <location>
        <begin position="1"/>
        <end position="21"/>
    </location>
</feature>
<protein>
    <submittedName>
        <fullName evidence="3">CAP domain-containing protein</fullName>
    </submittedName>
</protein>
<proteinExistence type="predicted"/>
<evidence type="ECO:0000259" key="2">
    <source>
        <dbReference type="Pfam" id="PF00188"/>
    </source>
</evidence>
<dbReference type="AlphaFoldDB" id="A0A5B8J0M0"/>
<gene>
    <name evidence="3" type="ORF">FPZ52_17340</name>
</gene>
<organism evidence="3 4">
    <name type="scientific">Qingshengfaniella alkalisoli</name>
    <dbReference type="NCBI Taxonomy" id="2599296"/>
    <lineage>
        <taxon>Bacteria</taxon>
        <taxon>Pseudomonadati</taxon>
        <taxon>Pseudomonadota</taxon>
        <taxon>Alphaproteobacteria</taxon>
        <taxon>Rhodobacterales</taxon>
        <taxon>Paracoccaceae</taxon>
        <taxon>Qingshengfaniella</taxon>
    </lineage>
</organism>
<reference evidence="3 4" key="1">
    <citation type="submission" date="2019-07" db="EMBL/GenBank/DDBJ databases">
        <title>Litoreibacter alkalisoli sp. nov., isolated from saline-alkaline soil.</title>
        <authorList>
            <person name="Wang S."/>
            <person name="Xu L."/>
            <person name="Xing Y.-T."/>
            <person name="Sun J.-Q."/>
        </authorList>
    </citation>
    <scope>NUCLEOTIDE SEQUENCE [LARGE SCALE GENOMIC DNA]</scope>
    <source>
        <strain evidence="3 4">LN3S51</strain>
        <plasmid evidence="3 4">unnamed4</plasmid>
    </source>
</reference>
<feature type="chain" id="PRO_5022943118" evidence="1">
    <location>
        <begin position="22"/>
        <end position="181"/>
    </location>
</feature>